<comment type="caution">
    <text evidence="5">The sequence shown here is derived from an EMBL/GenBank/DDBJ whole genome shotgun (WGS) entry which is preliminary data.</text>
</comment>
<dbReference type="EMBL" id="JACIEN010000006">
    <property type="protein sequence ID" value="MBB4019323.1"/>
    <property type="molecule type" value="Genomic_DNA"/>
</dbReference>
<sequence>MRKSVVVAIALLAAAGGGAYLLNQGRFDALWTTLQSNASAQGQGQATTPRRAPALAVETAVAKAGTSTADIRSIGSLASDESVKVASEIAGRISSIAFSDGQAVKEGDILFKLDGALTQAEMDDAQAKLELALANYERTSTLARSGNTTQRANDEAVANLAMARAAVALIRARFDKLTIRAPFPGILGIRIVSVGAYVTTGQPLVNLEKIDALNVDFKVPEIHLGDIAVGQAVEVSVDAFPGRTFTGIIEAIDPLVDVNGRALSVRARVPNGDMALRPGLFARILIKGSRERQVVTVPEEAIVPRGQDTFIFRVEDGKAVEARVTLGNRYGGLVEIAEGVEPGAVVVTAGQQRLRDGANVEVVTSTAAQG</sequence>
<dbReference type="NCBIfam" id="TIGR01730">
    <property type="entry name" value="RND_mfp"/>
    <property type="match status" value="1"/>
</dbReference>
<dbReference type="SUPFAM" id="SSF111369">
    <property type="entry name" value="HlyD-like secretion proteins"/>
    <property type="match status" value="1"/>
</dbReference>
<dbReference type="InterPro" id="IPR058792">
    <property type="entry name" value="Beta-barrel_RND_2"/>
</dbReference>
<proteinExistence type="inferred from homology"/>
<dbReference type="RefSeq" id="WP_019401388.1">
    <property type="nucleotide sequence ID" value="NZ_JACIEN010000006.1"/>
</dbReference>
<feature type="domain" description="YknX-like C-terminal permuted SH3-like" evidence="4">
    <location>
        <begin position="294"/>
        <end position="362"/>
    </location>
</feature>
<dbReference type="Gene3D" id="1.10.287.470">
    <property type="entry name" value="Helix hairpin bin"/>
    <property type="match status" value="1"/>
</dbReference>
<dbReference type="Gene3D" id="2.40.420.20">
    <property type="match status" value="1"/>
</dbReference>
<accession>A0A840C3B3</accession>
<evidence type="ECO:0000313" key="5">
    <source>
        <dbReference type="EMBL" id="MBB4019323.1"/>
    </source>
</evidence>
<protein>
    <submittedName>
        <fullName evidence="5">Membrane fusion protein (Multidrug efflux system)</fullName>
    </submittedName>
</protein>
<dbReference type="PANTHER" id="PTHR30469:SF11">
    <property type="entry name" value="BLL4320 PROTEIN"/>
    <property type="match status" value="1"/>
</dbReference>
<comment type="similarity">
    <text evidence="1">Belongs to the membrane fusion protein (MFP) (TC 8.A.1) family.</text>
</comment>
<dbReference type="Pfam" id="PF25917">
    <property type="entry name" value="BSH_RND"/>
    <property type="match status" value="1"/>
</dbReference>
<dbReference type="GO" id="GO:0015562">
    <property type="term" value="F:efflux transmembrane transporter activity"/>
    <property type="evidence" value="ECO:0007669"/>
    <property type="project" value="TreeGrafter"/>
</dbReference>
<feature type="domain" description="CusB-like beta-barrel" evidence="3">
    <location>
        <begin position="215"/>
        <end position="288"/>
    </location>
</feature>
<dbReference type="InterPro" id="IPR006143">
    <property type="entry name" value="RND_pump_MFP"/>
</dbReference>
<name>A0A840C3B3_9HYPH</name>
<dbReference type="InterPro" id="IPR058637">
    <property type="entry name" value="YknX-like_C"/>
</dbReference>
<dbReference type="Gene3D" id="2.40.30.170">
    <property type="match status" value="1"/>
</dbReference>
<evidence type="ECO:0000259" key="2">
    <source>
        <dbReference type="Pfam" id="PF25917"/>
    </source>
</evidence>
<evidence type="ECO:0000259" key="3">
    <source>
        <dbReference type="Pfam" id="PF25954"/>
    </source>
</evidence>
<feature type="domain" description="Multidrug resistance protein MdtA-like barrel-sandwich hybrid" evidence="2">
    <location>
        <begin position="82"/>
        <end position="205"/>
    </location>
</feature>
<dbReference type="FunFam" id="2.40.30.170:FF:000010">
    <property type="entry name" value="Efflux RND transporter periplasmic adaptor subunit"/>
    <property type="match status" value="1"/>
</dbReference>
<dbReference type="AlphaFoldDB" id="A0A840C3B3"/>
<reference evidence="5 6" key="1">
    <citation type="submission" date="2020-08" db="EMBL/GenBank/DDBJ databases">
        <title>Genomic Encyclopedia of Type Strains, Phase IV (KMG-IV): sequencing the most valuable type-strain genomes for metagenomic binning, comparative biology and taxonomic classification.</title>
        <authorList>
            <person name="Goeker M."/>
        </authorList>
    </citation>
    <scope>NUCLEOTIDE SEQUENCE [LARGE SCALE GENOMIC DNA]</scope>
    <source>
        <strain evidence="5 6">DSM 103737</strain>
    </source>
</reference>
<keyword evidence="6" id="KW-1185">Reference proteome</keyword>
<evidence type="ECO:0000256" key="1">
    <source>
        <dbReference type="ARBA" id="ARBA00009477"/>
    </source>
</evidence>
<dbReference type="Pfam" id="PF25954">
    <property type="entry name" value="Beta-barrel_RND_2"/>
    <property type="match status" value="1"/>
</dbReference>
<dbReference type="PANTHER" id="PTHR30469">
    <property type="entry name" value="MULTIDRUG RESISTANCE PROTEIN MDTA"/>
    <property type="match status" value="1"/>
</dbReference>
<dbReference type="Proteomes" id="UP000577362">
    <property type="component" value="Unassembled WGS sequence"/>
</dbReference>
<dbReference type="Gene3D" id="2.40.50.100">
    <property type="match status" value="1"/>
</dbReference>
<dbReference type="InterPro" id="IPR058625">
    <property type="entry name" value="MdtA-like_BSH"/>
</dbReference>
<evidence type="ECO:0000259" key="4">
    <source>
        <dbReference type="Pfam" id="PF25989"/>
    </source>
</evidence>
<dbReference type="GO" id="GO:1990281">
    <property type="term" value="C:efflux pump complex"/>
    <property type="evidence" value="ECO:0007669"/>
    <property type="project" value="TreeGrafter"/>
</dbReference>
<gene>
    <name evidence="5" type="ORF">GGR16_004370</name>
</gene>
<dbReference type="Pfam" id="PF25989">
    <property type="entry name" value="YknX_C"/>
    <property type="match status" value="1"/>
</dbReference>
<evidence type="ECO:0000313" key="6">
    <source>
        <dbReference type="Proteomes" id="UP000577362"/>
    </source>
</evidence>
<organism evidence="5 6">
    <name type="scientific">Chelatococcus caeni</name>
    <dbReference type="NCBI Taxonomy" id="1348468"/>
    <lineage>
        <taxon>Bacteria</taxon>
        <taxon>Pseudomonadati</taxon>
        <taxon>Pseudomonadota</taxon>
        <taxon>Alphaproteobacteria</taxon>
        <taxon>Hyphomicrobiales</taxon>
        <taxon>Chelatococcaceae</taxon>
        <taxon>Chelatococcus</taxon>
    </lineage>
</organism>